<comment type="caution">
    <text evidence="1">The sequence shown here is derived from an EMBL/GenBank/DDBJ whole genome shotgun (WGS) entry which is preliminary data.</text>
</comment>
<feature type="non-terminal residue" evidence="1">
    <location>
        <position position="1"/>
    </location>
</feature>
<proteinExistence type="predicted"/>
<dbReference type="Proteomes" id="UP000229378">
    <property type="component" value="Unassembled WGS sequence"/>
</dbReference>
<dbReference type="RefSeq" id="WP_099460515.1">
    <property type="nucleotide sequence ID" value="NZ_PEHN01000005.1"/>
</dbReference>
<name>A0A2G4U4H1_YERBE</name>
<protein>
    <submittedName>
        <fullName evidence="1">Uncharacterized protein</fullName>
    </submittedName>
</protein>
<accession>A0A2G4U4H1</accession>
<dbReference type="EMBL" id="PEHN01000005">
    <property type="protein sequence ID" value="PHZ28207.1"/>
    <property type="molecule type" value="Genomic_DNA"/>
</dbReference>
<gene>
    <name evidence="1" type="ORF">CS533_08110</name>
</gene>
<organism evidence="1 2">
    <name type="scientific">Yersinia bercovieri</name>
    <dbReference type="NCBI Taxonomy" id="634"/>
    <lineage>
        <taxon>Bacteria</taxon>
        <taxon>Pseudomonadati</taxon>
        <taxon>Pseudomonadota</taxon>
        <taxon>Gammaproteobacteria</taxon>
        <taxon>Enterobacterales</taxon>
        <taxon>Yersiniaceae</taxon>
        <taxon>Yersinia</taxon>
    </lineage>
</organism>
<dbReference type="AlphaFoldDB" id="A0A2G4U4H1"/>
<evidence type="ECO:0000313" key="1">
    <source>
        <dbReference type="EMBL" id="PHZ28207.1"/>
    </source>
</evidence>
<reference evidence="1 2" key="1">
    <citation type="submission" date="2017-10" db="EMBL/GenBank/DDBJ databases">
        <authorList>
            <person name="Banno H."/>
            <person name="Chua N.-H."/>
        </authorList>
    </citation>
    <scope>NUCLEOTIDE SEQUENCE [LARGE SCALE GENOMIC DNA]</scope>
    <source>
        <strain evidence="1 2">SCPM-O-B-7607</strain>
    </source>
</reference>
<sequence>SSCTIKSEPRLLVYKINNEYFPLEKKCVEHVSLRENRPIFYLNDNLIIELDNTKKCVQQFAEFISSNVGERIHTSFDGYDIIPATKIVSAMHFKIGFFSQAVTNREVALEIVKEYAN</sequence>
<evidence type="ECO:0000313" key="2">
    <source>
        <dbReference type="Proteomes" id="UP000229378"/>
    </source>
</evidence>